<evidence type="ECO:0000256" key="6">
    <source>
        <dbReference type="SAM" id="MobiDB-lite"/>
    </source>
</evidence>
<dbReference type="SUPFAM" id="SSF46689">
    <property type="entry name" value="Homeodomain-like"/>
    <property type="match status" value="1"/>
</dbReference>
<name>A0A1I3Q8K4_9BURK</name>
<feature type="compositionally biased region" description="Basic residues" evidence="6">
    <location>
        <begin position="194"/>
        <end position="210"/>
    </location>
</feature>
<keyword evidence="4" id="KW-0804">Transcription</keyword>
<dbReference type="SUPFAM" id="SSF48498">
    <property type="entry name" value="Tetracyclin repressor-like, C-terminal domain"/>
    <property type="match status" value="1"/>
</dbReference>
<evidence type="ECO:0000256" key="4">
    <source>
        <dbReference type="ARBA" id="ARBA00023163"/>
    </source>
</evidence>
<keyword evidence="9" id="KW-1185">Reference proteome</keyword>
<dbReference type="InterPro" id="IPR011075">
    <property type="entry name" value="TetR_C"/>
</dbReference>
<feature type="DNA-binding region" description="H-T-H motif" evidence="5">
    <location>
        <begin position="29"/>
        <end position="48"/>
    </location>
</feature>
<dbReference type="STRING" id="420953.SAMN05192543_106256"/>
<evidence type="ECO:0000313" key="8">
    <source>
        <dbReference type="EMBL" id="SFJ29969.1"/>
    </source>
</evidence>
<evidence type="ECO:0000256" key="5">
    <source>
        <dbReference type="PROSITE-ProRule" id="PRU00335"/>
    </source>
</evidence>
<feature type="domain" description="HTH tetR-type" evidence="7">
    <location>
        <begin position="6"/>
        <end position="66"/>
    </location>
</feature>
<evidence type="ECO:0000313" key="9">
    <source>
        <dbReference type="Proteomes" id="UP000199548"/>
    </source>
</evidence>
<organism evidence="8 9">
    <name type="scientific">Paraburkholderia megapolitana</name>
    <dbReference type="NCBI Taxonomy" id="420953"/>
    <lineage>
        <taxon>Bacteria</taxon>
        <taxon>Pseudomonadati</taxon>
        <taxon>Pseudomonadota</taxon>
        <taxon>Betaproteobacteria</taxon>
        <taxon>Burkholderiales</taxon>
        <taxon>Burkholderiaceae</taxon>
        <taxon>Paraburkholderia</taxon>
    </lineage>
</organism>
<dbReference type="GO" id="GO:0003677">
    <property type="term" value="F:DNA binding"/>
    <property type="evidence" value="ECO:0007669"/>
    <property type="project" value="UniProtKB-UniRule"/>
</dbReference>
<reference evidence="8 9" key="1">
    <citation type="submission" date="2016-10" db="EMBL/GenBank/DDBJ databases">
        <authorList>
            <person name="de Groot N.N."/>
        </authorList>
    </citation>
    <scope>NUCLEOTIDE SEQUENCE [LARGE SCALE GENOMIC DNA]</scope>
    <source>
        <strain evidence="8 9">LMG 23650</strain>
    </source>
</reference>
<dbReference type="EMBL" id="FOQU01000006">
    <property type="protein sequence ID" value="SFJ29969.1"/>
    <property type="molecule type" value="Genomic_DNA"/>
</dbReference>
<dbReference type="AlphaFoldDB" id="A0A1I3Q8K4"/>
<accession>A0A1I3Q8K4</accession>
<evidence type="ECO:0000256" key="3">
    <source>
        <dbReference type="ARBA" id="ARBA00023125"/>
    </source>
</evidence>
<dbReference type="PANTHER" id="PTHR47506">
    <property type="entry name" value="TRANSCRIPTIONAL REGULATORY PROTEIN"/>
    <property type="match status" value="1"/>
</dbReference>
<gene>
    <name evidence="8" type="ORF">SAMN05192543_106256</name>
</gene>
<keyword evidence="2" id="KW-0805">Transcription regulation</keyword>
<dbReference type="InterPro" id="IPR023772">
    <property type="entry name" value="DNA-bd_HTH_TetR-type_CS"/>
</dbReference>
<protein>
    <submittedName>
        <fullName evidence="8">Transcriptional regulator, TetR family</fullName>
    </submittedName>
</protein>
<dbReference type="Gene3D" id="1.10.10.60">
    <property type="entry name" value="Homeodomain-like"/>
    <property type="match status" value="1"/>
</dbReference>
<dbReference type="OrthoDB" id="270177at2"/>
<dbReference type="PANTHER" id="PTHR47506:SF1">
    <property type="entry name" value="HTH-TYPE TRANSCRIPTIONAL REGULATOR YJDC"/>
    <property type="match status" value="1"/>
</dbReference>
<dbReference type="InterPro" id="IPR036271">
    <property type="entry name" value="Tet_transcr_reg_TetR-rel_C_sf"/>
</dbReference>
<sequence length="210" mass="23571">MARPRDFEEEEVLDRAMEVFWRRGYDGASMAELTKAMELSSPSIYAAFGSKRGLFDAVLTRYRERRAGHRQHLLGDATAREVAERFLFGAIEWLVDPDEPRGCLLIQAGTAIGVDNEDVPRAIVTLRGRTKELLTERLARAQREGYLAESEDPAALARYLLMVFNGLALQAAEGMSKAELTDSAERALMSWPARPRRKSVAGSTRRKVKQ</sequence>
<dbReference type="Gene3D" id="1.10.357.10">
    <property type="entry name" value="Tetracycline Repressor, domain 2"/>
    <property type="match status" value="1"/>
</dbReference>
<feature type="region of interest" description="Disordered" evidence="6">
    <location>
        <begin position="191"/>
        <end position="210"/>
    </location>
</feature>
<dbReference type="Pfam" id="PF00440">
    <property type="entry name" value="TetR_N"/>
    <property type="match status" value="1"/>
</dbReference>
<dbReference type="Proteomes" id="UP000199548">
    <property type="component" value="Unassembled WGS sequence"/>
</dbReference>
<evidence type="ECO:0000256" key="1">
    <source>
        <dbReference type="ARBA" id="ARBA00022491"/>
    </source>
</evidence>
<dbReference type="PROSITE" id="PS50977">
    <property type="entry name" value="HTH_TETR_2"/>
    <property type="match status" value="1"/>
</dbReference>
<evidence type="ECO:0000256" key="2">
    <source>
        <dbReference type="ARBA" id="ARBA00023015"/>
    </source>
</evidence>
<evidence type="ECO:0000259" key="7">
    <source>
        <dbReference type="PROSITE" id="PS50977"/>
    </source>
</evidence>
<dbReference type="InterPro" id="IPR009057">
    <property type="entry name" value="Homeodomain-like_sf"/>
</dbReference>
<dbReference type="PROSITE" id="PS01081">
    <property type="entry name" value="HTH_TETR_1"/>
    <property type="match status" value="1"/>
</dbReference>
<dbReference type="Pfam" id="PF16925">
    <property type="entry name" value="TetR_C_13"/>
    <property type="match status" value="1"/>
</dbReference>
<dbReference type="InterPro" id="IPR001647">
    <property type="entry name" value="HTH_TetR"/>
</dbReference>
<keyword evidence="3 5" id="KW-0238">DNA-binding</keyword>
<proteinExistence type="predicted"/>
<keyword evidence="1" id="KW-0678">Repressor</keyword>